<evidence type="ECO:0000256" key="7">
    <source>
        <dbReference type="HAMAP-Rule" id="MF_00214"/>
    </source>
</evidence>
<organism evidence="11 12">
    <name type="scientific">Thermogutta terrifontis</name>
    <dbReference type="NCBI Taxonomy" id="1331910"/>
    <lineage>
        <taxon>Bacteria</taxon>
        <taxon>Pseudomonadati</taxon>
        <taxon>Planctomycetota</taxon>
        <taxon>Planctomycetia</taxon>
        <taxon>Pirellulales</taxon>
        <taxon>Thermoguttaceae</taxon>
        <taxon>Thermogutta</taxon>
    </lineage>
</organism>
<dbReference type="InterPro" id="IPR013708">
    <property type="entry name" value="Shikimate_DH-bd_N"/>
</dbReference>
<feature type="binding site" evidence="8">
    <location>
        <position position="472"/>
    </location>
    <ligand>
        <name>shikimate</name>
        <dbReference type="ChEBI" id="CHEBI:36208"/>
    </ligand>
</feature>
<keyword evidence="12" id="KW-1185">Reference proteome</keyword>
<dbReference type="InterPro" id="IPR013785">
    <property type="entry name" value="Aldolase_TIM"/>
</dbReference>
<comment type="catalytic activity">
    <reaction evidence="7">
        <text>3-dehydroquinate = 3-dehydroshikimate + H2O</text>
        <dbReference type="Rhea" id="RHEA:21096"/>
        <dbReference type="ChEBI" id="CHEBI:15377"/>
        <dbReference type="ChEBI" id="CHEBI:16630"/>
        <dbReference type="ChEBI" id="CHEBI:32364"/>
        <dbReference type="EC" id="4.2.1.10"/>
    </reaction>
</comment>
<feature type="binding site" evidence="8">
    <location>
        <position position="444"/>
    </location>
    <ligand>
        <name>shikimate</name>
        <dbReference type="ChEBI" id="CHEBI:36208"/>
    </ligand>
</feature>
<dbReference type="Gene3D" id="3.40.50.720">
    <property type="entry name" value="NAD(P)-binding Rossmann-like Domain"/>
    <property type="match status" value="1"/>
</dbReference>
<dbReference type="PANTHER" id="PTHR21089">
    <property type="entry name" value="SHIKIMATE DEHYDROGENASE"/>
    <property type="match status" value="1"/>
</dbReference>
<name>A0A286RLE1_9BACT</name>
<feature type="binding site" evidence="8">
    <location>
        <begin position="357"/>
        <end position="361"/>
    </location>
    <ligand>
        <name>NADP(+)</name>
        <dbReference type="ChEBI" id="CHEBI:58349"/>
    </ligand>
</feature>
<feature type="binding site" evidence="8">
    <location>
        <begin position="239"/>
        <end position="241"/>
    </location>
    <ligand>
        <name>shikimate</name>
        <dbReference type="ChEBI" id="CHEBI:36208"/>
    </ligand>
</feature>
<dbReference type="InterPro" id="IPR041121">
    <property type="entry name" value="SDH_C"/>
</dbReference>
<dbReference type="Gene3D" id="3.20.20.70">
    <property type="entry name" value="Aldolase class I"/>
    <property type="match status" value="1"/>
</dbReference>
<feature type="domain" description="SDH C-terminal" evidence="10">
    <location>
        <begin position="465"/>
        <end position="495"/>
    </location>
</feature>
<comment type="similarity">
    <text evidence="7">Belongs to the type-I 3-dehydroquinase family.</text>
</comment>
<dbReference type="UniPathway" id="UPA00053">
    <property type="reaction ID" value="UER00086"/>
</dbReference>
<reference evidence="11 12" key="1">
    <citation type="journal article" name="Front. Microbiol.">
        <title>Sugar Metabolism of the First Thermophilic Planctomycete Thermogutta terrifontis: Comparative Genomic and Transcriptomic Approaches.</title>
        <authorList>
            <person name="Elcheninov A.G."/>
            <person name="Menzel P."/>
            <person name="Gudbergsdottir S.R."/>
            <person name="Slesarev A.I."/>
            <person name="Kadnikov V.V."/>
            <person name="Krogh A."/>
            <person name="Bonch-Osmolovskaya E.A."/>
            <person name="Peng X."/>
            <person name="Kublanov I.V."/>
        </authorList>
    </citation>
    <scope>NUCLEOTIDE SEQUENCE [LARGE SCALE GENOMIC DNA]</scope>
    <source>
        <strain evidence="11 12">R1</strain>
    </source>
</reference>
<dbReference type="GO" id="GO:0003855">
    <property type="term" value="F:3-dehydroquinate dehydratase activity"/>
    <property type="evidence" value="ECO:0007669"/>
    <property type="project" value="UniProtKB-UniRule"/>
</dbReference>
<dbReference type="AlphaFoldDB" id="A0A286RLE1"/>
<comment type="caution">
    <text evidence="7">Lacks conserved residue(s) required for the propagation of feature annotation.</text>
</comment>
<feature type="binding site" evidence="8">
    <location>
        <position position="311"/>
    </location>
    <ligand>
        <name>shikimate</name>
        <dbReference type="ChEBI" id="CHEBI:36208"/>
    </ligand>
</feature>
<evidence type="ECO:0000256" key="4">
    <source>
        <dbReference type="ARBA" id="ARBA00023002"/>
    </source>
</evidence>
<evidence type="ECO:0000256" key="2">
    <source>
        <dbReference type="ARBA" id="ARBA00022605"/>
    </source>
</evidence>
<gene>
    <name evidence="7" type="primary">aroD</name>
    <name evidence="8" type="synonym">aroE</name>
    <name evidence="11" type="ORF">THTE_4188</name>
</gene>
<sequence>MSASDSRSIICVSIARGRHRHVIAEHHYLAEQGVKLVEIRLDYINGPVNVKRLLNERPCPVIMTCRRERDGGRFRGTEQERQLILRTAIAEGVDYIDLEEDIAASIPRYGQTKRIISYHNFHETPENLQALYDRMATLDPDIIKIATVANHPQDNLRMFQLVAQSRIPTVGLCMGDIGIPSRILAGKFGAPFSYAAFHSERTLAPGQLSFEEMRDVYRYESIRPDTEVYGVIADPVGHSLSPLIHNAAFQRLGLNKVYIPIRVPREDLFEFIDQAPQWGIKGLSVTIPHKEAILAKLTKADSIVRGIGAANTVIFEGNERLGYNTDCRAALEAIETALGASPKDPTPLKGKHALVLGAGGAGKAVAYGLLRAGATVTLTDGDEEKARLLAEKLDCPYVKWEDRHSVACDILANCTPVGMHPNVDETPFDPKYLRSHMLVFDAVYNPENTLLIKDARARNCKVVTGVEMFVRQACMQFKLFTGLDAPADLMREVLKRATSPAKW</sequence>
<dbReference type="GO" id="GO:0004764">
    <property type="term" value="F:shikimate 3-dehydrogenase (NADP+) activity"/>
    <property type="evidence" value="ECO:0007669"/>
    <property type="project" value="UniProtKB-UniRule"/>
</dbReference>
<accession>A0A286RLE1</accession>
<keyword evidence="5 7" id="KW-0057">Aromatic amino acid biosynthesis</keyword>
<dbReference type="EMBL" id="CP018477">
    <property type="protein sequence ID" value="ASV76789.1"/>
    <property type="molecule type" value="Genomic_DNA"/>
</dbReference>
<evidence type="ECO:0000313" key="11">
    <source>
        <dbReference type="EMBL" id="ASV76789.1"/>
    </source>
</evidence>
<dbReference type="NCBIfam" id="TIGR00507">
    <property type="entry name" value="aroE"/>
    <property type="match status" value="1"/>
</dbReference>
<comment type="function">
    <text evidence="8">Involved in the biosynthesis of the chorismate, which leads to the biosynthesis of aromatic amino acids. Catalyzes the reversible NADPH linked reduction of 3-dehydroshikimate (DHSA) to yield shikimate (SA).</text>
</comment>
<dbReference type="SUPFAM" id="SSF51735">
    <property type="entry name" value="NAD(P)-binding Rossmann-fold domains"/>
    <property type="match status" value="1"/>
</dbReference>
<comment type="pathway">
    <text evidence="1 8">Metabolic intermediate biosynthesis; chorismate biosynthesis; chorismate from D-erythrose 4-phosphate and phosphoenolpyruvate: step 4/7.</text>
</comment>
<evidence type="ECO:0000313" key="12">
    <source>
        <dbReference type="Proteomes" id="UP000215086"/>
    </source>
</evidence>
<feature type="binding site" evidence="7">
    <location>
        <position position="207"/>
    </location>
    <ligand>
        <name>3-dehydroquinate</name>
        <dbReference type="ChEBI" id="CHEBI:32364"/>
    </ligand>
</feature>
<feature type="active site" description="Proton acceptor" evidence="8">
    <location>
        <position position="290"/>
    </location>
</feature>
<evidence type="ECO:0000256" key="1">
    <source>
        <dbReference type="ARBA" id="ARBA00004871"/>
    </source>
</evidence>
<feature type="binding site" evidence="8">
    <location>
        <position position="326"/>
    </location>
    <ligand>
        <name>shikimate</name>
        <dbReference type="ChEBI" id="CHEBI:36208"/>
    </ligand>
</feature>
<dbReference type="Pfam" id="PF18317">
    <property type="entry name" value="SDH_C"/>
    <property type="match status" value="1"/>
</dbReference>
<comment type="function">
    <text evidence="7">Involved in the third step of the chorismate pathway, which leads to the biosynthesis of aromatic amino acids. Catalyzes the cis-dehydration of 3-dehydroquinate (DHQ) and introduces the first double bond of the aromatic ring to yield 3-dehydroshikimate.</text>
</comment>
<keyword evidence="2 7" id="KW-0028">Amino-acid biosynthesis</keyword>
<comment type="catalytic activity">
    <reaction evidence="6 8">
        <text>shikimate + NADP(+) = 3-dehydroshikimate + NADPH + H(+)</text>
        <dbReference type="Rhea" id="RHEA:17737"/>
        <dbReference type="ChEBI" id="CHEBI:15378"/>
        <dbReference type="ChEBI" id="CHEBI:16630"/>
        <dbReference type="ChEBI" id="CHEBI:36208"/>
        <dbReference type="ChEBI" id="CHEBI:57783"/>
        <dbReference type="ChEBI" id="CHEBI:58349"/>
        <dbReference type="EC" id="1.1.1.25"/>
    </reaction>
</comment>
<protein>
    <recommendedName>
        <fullName evidence="7 8">Multifunctional fusion protein</fullName>
    </recommendedName>
    <domain>
        <recommendedName>
            <fullName evidence="7">3-dehydroquinate dehydratase</fullName>
            <shortName evidence="7">3-dehydroquinase</shortName>
            <ecNumber evidence="7">4.2.1.10</ecNumber>
        </recommendedName>
        <alternativeName>
            <fullName evidence="7">Type I DHQase</fullName>
        </alternativeName>
        <alternativeName>
            <fullName evidence="7">Type I dehydroquinase</fullName>
            <shortName evidence="7">DHQ1</shortName>
        </alternativeName>
    </domain>
    <domain>
        <recommendedName>
            <fullName evidence="8">Shikimate dehydrogenase (NADP(+))</fullName>
            <shortName evidence="8">SDH</shortName>
            <ecNumber evidence="8">1.1.1.25</ecNumber>
        </recommendedName>
    </domain>
</protein>
<feature type="binding site" evidence="7">
    <location>
        <position position="66"/>
    </location>
    <ligand>
        <name>3-dehydroquinate</name>
        <dbReference type="ChEBI" id="CHEBI:32364"/>
    </ligand>
</feature>
<keyword evidence="7" id="KW-0704">Schiff base</keyword>
<feature type="binding site" evidence="7">
    <location>
        <begin position="38"/>
        <end position="40"/>
    </location>
    <ligand>
        <name>3-dehydroquinate</name>
        <dbReference type="ChEBI" id="CHEBI:32364"/>
    </ligand>
</feature>
<evidence type="ECO:0000259" key="10">
    <source>
        <dbReference type="Pfam" id="PF18317"/>
    </source>
</evidence>
<dbReference type="InterPro" id="IPR022893">
    <property type="entry name" value="Shikimate_DH_fam"/>
</dbReference>
<feature type="active site" description="Proton donor/acceptor" evidence="7">
    <location>
        <position position="119"/>
    </location>
</feature>
<evidence type="ECO:0000256" key="3">
    <source>
        <dbReference type="ARBA" id="ARBA00022857"/>
    </source>
</evidence>
<dbReference type="GO" id="GO:0005829">
    <property type="term" value="C:cytosol"/>
    <property type="evidence" value="ECO:0007669"/>
    <property type="project" value="TreeGrafter"/>
</dbReference>
<dbReference type="SUPFAM" id="SSF51569">
    <property type="entry name" value="Aldolase"/>
    <property type="match status" value="1"/>
</dbReference>
<dbReference type="HAMAP" id="MF_00214">
    <property type="entry name" value="AroD"/>
    <property type="match status" value="1"/>
</dbReference>
<dbReference type="GO" id="GO:0019632">
    <property type="term" value="P:shikimate metabolic process"/>
    <property type="evidence" value="ECO:0007669"/>
    <property type="project" value="InterPro"/>
</dbReference>
<keyword evidence="7" id="KW-0456">Lyase</keyword>
<evidence type="ECO:0000256" key="6">
    <source>
        <dbReference type="ARBA" id="ARBA00049442"/>
    </source>
</evidence>
<dbReference type="GO" id="GO:0009073">
    <property type="term" value="P:aromatic amino acid family biosynthetic process"/>
    <property type="evidence" value="ECO:0007669"/>
    <property type="project" value="UniProtKB-KW"/>
</dbReference>
<feature type="binding site" evidence="7">
    <location>
        <position position="182"/>
    </location>
    <ligand>
        <name>3-dehydroquinate</name>
        <dbReference type="ChEBI" id="CHEBI:32364"/>
    </ligand>
</feature>
<feature type="domain" description="Shikimate dehydrogenase substrate binding N-terminal" evidence="9">
    <location>
        <begin position="231"/>
        <end position="313"/>
    </location>
</feature>
<evidence type="ECO:0000259" key="9">
    <source>
        <dbReference type="Pfam" id="PF08501"/>
    </source>
</evidence>
<dbReference type="CDD" id="cd01065">
    <property type="entry name" value="NAD_bind_Shikimate_DH"/>
    <property type="match status" value="1"/>
</dbReference>
<feature type="binding site" evidence="8">
    <location>
        <position position="286"/>
    </location>
    <ligand>
        <name>shikimate</name>
        <dbReference type="ChEBI" id="CHEBI:36208"/>
    </ligand>
</feature>
<dbReference type="EC" id="1.1.1.25" evidence="8"/>
<dbReference type="HAMAP" id="MF_00222">
    <property type="entry name" value="Shikimate_DH_AroE"/>
    <property type="match status" value="1"/>
</dbReference>
<comment type="pathway">
    <text evidence="7">Metabolic intermediate biosynthesis; chorismate biosynthesis; chorismate from D-erythrose 4-phosphate and phosphoenolpyruvate: step 3/7.</text>
</comment>
<dbReference type="InterPro" id="IPR036291">
    <property type="entry name" value="NAD(P)-bd_dom_sf"/>
</dbReference>
<evidence type="ECO:0000256" key="8">
    <source>
        <dbReference type="HAMAP-Rule" id="MF_00222"/>
    </source>
</evidence>
<feature type="binding site" evidence="7">
    <location>
        <position position="13"/>
    </location>
    <ligand>
        <name>3-dehydroquinate</name>
        <dbReference type="ChEBI" id="CHEBI:32364"/>
    </ligand>
</feature>
<proteinExistence type="inferred from homology"/>
<dbReference type="EC" id="4.2.1.10" evidence="7"/>
<dbReference type="SUPFAM" id="SSF53223">
    <property type="entry name" value="Aminoacid dehydrogenase-like, N-terminal domain"/>
    <property type="match status" value="1"/>
</dbReference>
<keyword evidence="3 8" id="KW-0521">NADP</keyword>
<dbReference type="InterPro" id="IPR011342">
    <property type="entry name" value="Shikimate_DH"/>
</dbReference>
<dbReference type="Pfam" id="PF01487">
    <property type="entry name" value="DHquinase_I"/>
    <property type="match status" value="1"/>
</dbReference>
<dbReference type="InterPro" id="IPR001381">
    <property type="entry name" value="DHquinase_I"/>
</dbReference>
<feature type="binding site" evidence="8">
    <location>
        <position position="442"/>
    </location>
    <ligand>
        <name>NADP(+)</name>
        <dbReference type="ChEBI" id="CHEBI:58349"/>
    </ligand>
</feature>
<comment type="subunit">
    <text evidence="7">Homodimer.</text>
</comment>
<feature type="binding site" evidence="8">
    <location>
        <position position="465"/>
    </location>
    <ligand>
        <name>NADP(+)</name>
        <dbReference type="ChEBI" id="CHEBI:58349"/>
    </ligand>
</feature>
<dbReference type="CDD" id="cd00502">
    <property type="entry name" value="DHQase_I"/>
    <property type="match status" value="1"/>
</dbReference>
<dbReference type="GO" id="GO:0008652">
    <property type="term" value="P:amino acid biosynthetic process"/>
    <property type="evidence" value="ECO:0007669"/>
    <property type="project" value="UniProtKB-KW"/>
</dbReference>
<dbReference type="Gene3D" id="3.40.50.10860">
    <property type="entry name" value="Leucine Dehydrogenase, chain A, domain 1"/>
    <property type="match status" value="1"/>
</dbReference>
<dbReference type="PANTHER" id="PTHR21089:SF1">
    <property type="entry name" value="BIFUNCTIONAL 3-DEHYDROQUINATE DEHYDRATASE_SHIKIMATE DEHYDROGENASE, CHLOROPLASTIC"/>
    <property type="match status" value="1"/>
</dbReference>
<dbReference type="Proteomes" id="UP000215086">
    <property type="component" value="Chromosome"/>
</dbReference>
<dbReference type="InterPro" id="IPR046346">
    <property type="entry name" value="Aminoacid_DH-like_N_sf"/>
</dbReference>
<dbReference type="RefSeq" id="WP_237260164.1">
    <property type="nucleotide sequence ID" value="NZ_CP018477.1"/>
</dbReference>
<evidence type="ECO:0000256" key="5">
    <source>
        <dbReference type="ARBA" id="ARBA00023141"/>
    </source>
</evidence>
<feature type="active site" description="Schiff-base intermediate with substrate" evidence="7">
    <location>
        <position position="144"/>
    </location>
</feature>
<dbReference type="KEGG" id="ttf:THTE_4188"/>
<keyword evidence="4 8" id="KW-0560">Oxidoreductase</keyword>
<dbReference type="GO" id="GO:0009423">
    <property type="term" value="P:chorismate biosynthetic process"/>
    <property type="evidence" value="ECO:0007669"/>
    <property type="project" value="UniProtKB-UniRule"/>
</dbReference>
<dbReference type="Pfam" id="PF08501">
    <property type="entry name" value="Shikimate_dh_N"/>
    <property type="match status" value="1"/>
</dbReference>
<comment type="similarity">
    <text evidence="8">Belongs to the shikimate dehydrogenase family.</text>
</comment>
<dbReference type="GO" id="GO:0050661">
    <property type="term" value="F:NADP binding"/>
    <property type="evidence" value="ECO:0007669"/>
    <property type="project" value="InterPro"/>
</dbReference>